<name>A0A1H3X7Q0_9ACTO</name>
<dbReference type="GO" id="GO:0006508">
    <property type="term" value="P:proteolysis"/>
    <property type="evidence" value="ECO:0007669"/>
    <property type="project" value="InterPro"/>
</dbReference>
<sequence length="442" mass="44791">MKKATSLLLSGALVLSLGGYATADAFDVVPGVLTLAPRGAKPVDYPRPLPPAASAVNRPSLQPDESAGSLQQLVDDFAAGSRALGGRIAVMIRDVPSGTVLAERDADTAYTTASSVKILPAAAALAALGPDQPLATRVMFDGSGTVSLVGGGNMRLTTADVQRLADQTAAGLSAAGFKRVAVRVDDSLFTGPVWAPGWGDLDRPWIQPVQALGINSGKTDGSRADADPAIAAGRVFSTALTEAGIEVSGTARGKAGAEDVLLASHEAESVADLVEHTLKASDNTTSEATARLVAIARGEAGTFDAGRAAVLAQLADAGFGVEGTTLADSCGLDSATKVSARLLTDIVEAAASGKNPELAPIISALPVAHLDGTLRTRLDGAAGLVRAKTGTLVTAISLSGVLESDGRQFAFSILAPEVEEGAYQQARGELDAFISSLAKFAD</sequence>
<dbReference type="InterPro" id="IPR000667">
    <property type="entry name" value="Peptidase_S13"/>
</dbReference>
<evidence type="ECO:0000256" key="4">
    <source>
        <dbReference type="SAM" id="SignalP"/>
    </source>
</evidence>
<evidence type="ECO:0000256" key="3">
    <source>
        <dbReference type="SAM" id="MobiDB-lite"/>
    </source>
</evidence>
<dbReference type="GO" id="GO:0000270">
    <property type="term" value="P:peptidoglycan metabolic process"/>
    <property type="evidence" value="ECO:0007669"/>
    <property type="project" value="TreeGrafter"/>
</dbReference>
<evidence type="ECO:0000256" key="1">
    <source>
        <dbReference type="ARBA" id="ARBA00006096"/>
    </source>
</evidence>
<accession>A0A1H3X7Q0</accession>
<dbReference type="InterPro" id="IPR012338">
    <property type="entry name" value="Beta-lactam/transpept-like"/>
</dbReference>
<dbReference type="SUPFAM" id="SSF56601">
    <property type="entry name" value="beta-lactamase/transpeptidase-like"/>
    <property type="match status" value="1"/>
</dbReference>
<dbReference type="PANTHER" id="PTHR30023:SF0">
    <property type="entry name" value="PENICILLIN-SENSITIVE CARBOXYPEPTIDASE A"/>
    <property type="match status" value="1"/>
</dbReference>
<organism evidence="5 6">
    <name type="scientific">Bowdeniella nasicola</name>
    <dbReference type="NCBI Taxonomy" id="208480"/>
    <lineage>
        <taxon>Bacteria</taxon>
        <taxon>Bacillati</taxon>
        <taxon>Actinomycetota</taxon>
        <taxon>Actinomycetes</taxon>
        <taxon>Actinomycetales</taxon>
        <taxon>Actinomycetaceae</taxon>
        <taxon>Bowdeniella</taxon>
    </lineage>
</organism>
<feature type="chain" id="PRO_5039333166" evidence="4">
    <location>
        <begin position="24"/>
        <end position="442"/>
    </location>
</feature>
<dbReference type="PANTHER" id="PTHR30023">
    <property type="entry name" value="D-ALANYL-D-ALANINE CARBOXYPEPTIDASE"/>
    <property type="match status" value="1"/>
</dbReference>
<keyword evidence="2" id="KW-0378">Hydrolase</keyword>
<dbReference type="Pfam" id="PF02113">
    <property type="entry name" value="Peptidase_S13"/>
    <property type="match status" value="2"/>
</dbReference>
<proteinExistence type="inferred from homology"/>
<keyword evidence="5" id="KW-0121">Carboxypeptidase</keyword>
<feature type="region of interest" description="Disordered" evidence="3">
    <location>
        <begin position="46"/>
        <end position="67"/>
    </location>
</feature>
<feature type="signal peptide" evidence="4">
    <location>
        <begin position="1"/>
        <end position="23"/>
    </location>
</feature>
<comment type="similarity">
    <text evidence="1">Belongs to the peptidase S13 family.</text>
</comment>
<dbReference type="OrthoDB" id="56883at2"/>
<keyword evidence="6" id="KW-1185">Reference proteome</keyword>
<dbReference type="RefSeq" id="WP_092561901.1">
    <property type="nucleotide sequence ID" value="NZ_FNQV01000003.1"/>
</dbReference>
<dbReference type="Proteomes" id="UP000199288">
    <property type="component" value="Unassembled WGS sequence"/>
</dbReference>
<gene>
    <name evidence="5" type="ORF">SAMN02910418_00615</name>
</gene>
<reference evidence="6" key="1">
    <citation type="submission" date="2016-10" db="EMBL/GenBank/DDBJ databases">
        <authorList>
            <person name="Varghese N."/>
            <person name="Submissions S."/>
        </authorList>
    </citation>
    <scope>NUCLEOTIDE SEQUENCE [LARGE SCALE GENOMIC DNA]</scope>
    <source>
        <strain evidence="6">KPR-1</strain>
    </source>
</reference>
<evidence type="ECO:0000313" key="5">
    <source>
        <dbReference type="EMBL" id="SDZ94664.1"/>
    </source>
</evidence>
<dbReference type="AlphaFoldDB" id="A0A1H3X7Q0"/>
<dbReference type="GO" id="GO:0004185">
    <property type="term" value="F:serine-type carboxypeptidase activity"/>
    <property type="evidence" value="ECO:0007669"/>
    <property type="project" value="InterPro"/>
</dbReference>
<keyword evidence="4" id="KW-0732">Signal</keyword>
<evidence type="ECO:0000313" key="6">
    <source>
        <dbReference type="Proteomes" id="UP000199288"/>
    </source>
</evidence>
<protein>
    <submittedName>
        <fullName evidence="5">D-alanyl-D-alanine carboxypeptidase / D-alanyl-D-alanine-endopeptidase (Penicillin-binding protein 4)</fullName>
    </submittedName>
</protein>
<dbReference type="EMBL" id="FNQV01000003">
    <property type="protein sequence ID" value="SDZ94664.1"/>
    <property type="molecule type" value="Genomic_DNA"/>
</dbReference>
<keyword evidence="5" id="KW-0645">Protease</keyword>
<evidence type="ECO:0000256" key="2">
    <source>
        <dbReference type="ARBA" id="ARBA00022801"/>
    </source>
</evidence>
<dbReference type="Gene3D" id="3.40.710.10">
    <property type="entry name" value="DD-peptidase/beta-lactamase superfamily"/>
    <property type="match status" value="2"/>
</dbReference>
<dbReference type="PRINTS" id="PR00922">
    <property type="entry name" value="DADACBPTASE3"/>
</dbReference>